<dbReference type="EMBL" id="RDQH01000336">
    <property type="protein sequence ID" value="RXH87705.1"/>
    <property type="molecule type" value="Genomic_DNA"/>
</dbReference>
<sequence>MLDGRLRSLLQYCSSILWRPKRRSIDSGNSLTAVPLNQRYLRFLIGSKISGKSSNLEPSVRLRSPRYFNLKMLAGRLRNLLQFFSSILRRPKRRSTDSDFWKVFKFRATREIKFLKRFQFTNACWDTQKPIAIFQFNFSETKETLD</sequence>
<gene>
    <name evidence="1" type="ORF">DVH24_034605</name>
</gene>
<accession>A0A498IZC6</accession>
<reference evidence="1 2" key="1">
    <citation type="submission" date="2018-10" db="EMBL/GenBank/DDBJ databases">
        <title>A high-quality apple genome assembly.</title>
        <authorList>
            <person name="Hu J."/>
        </authorList>
    </citation>
    <scope>NUCLEOTIDE SEQUENCE [LARGE SCALE GENOMIC DNA]</scope>
    <source>
        <strain evidence="2">cv. HFTH1</strain>
        <tissue evidence="1">Young leaf</tissue>
    </source>
</reference>
<dbReference type="AlphaFoldDB" id="A0A498IZC6"/>
<dbReference type="Proteomes" id="UP000290289">
    <property type="component" value="Chromosome 10"/>
</dbReference>
<protein>
    <submittedName>
        <fullName evidence="1">Uncharacterized protein</fullName>
    </submittedName>
</protein>
<evidence type="ECO:0000313" key="1">
    <source>
        <dbReference type="EMBL" id="RXH87705.1"/>
    </source>
</evidence>
<organism evidence="1 2">
    <name type="scientific">Malus domestica</name>
    <name type="common">Apple</name>
    <name type="synonym">Pyrus malus</name>
    <dbReference type="NCBI Taxonomy" id="3750"/>
    <lineage>
        <taxon>Eukaryota</taxon>
        <taxon>Viridiplantae</taxon>
        <taxon>Streptophyta</taxon>
        <taxon>Embryophyta</taxon>
        <taxon>Tracheophyta</taxon>
        <taxon>Spermatophyta</taxon>
        <taxon>Magnoliopsida</taxon>
        <taxon>eudicotyledons</taxon>
        <taxon>Gunneridae</taxon>
        <taxon>Pentapetalae</taxon>
        <taxon>rosids</taxon>
        <taxon>fabids</taxon>
        <taxon>Rosales</taxon>
        <taxon>Rosaceae</taxon>
        <taxon>Amygdaloideae</taxon>
        <taxon>Maleae</taxon>
        <taxon>Malus</taxon>
    </lineage>
</organism>
<evidence type="ECO:0000313" key="2">
    <source>
        <dbReference type="Proteomes" id="UP000290289"/>
    </source>
</evidence>
<proteinExistence type="predicted"/>
<keyword evidence="2" id="KW-1185">Reference proteome</keyword>
<comment type="caution">
    <text evidence="1">The sequence shown here is derived from an EMBL/GenBank/DDBJ whole genome shotgun (WGS) entry which is preliminary data.</text>
</comment>
<name>A0A498IZC6_MALDO</name>